<dbReference type="AlphaFoldDB" id="A0AAV8A321"/>
<organism evidence="1 2">
    <name type="scientific">Anaeramoeba flamelloides</name>
    <dbReference type="NCBI Taxonomy" id="1746091"/>
    <lineage>
        <taxon>Eukaryota</taxon>
        <taxon>Metamonada</taxon>
        <taxon>Anaeramoebidae</taxon>
        <taxon>Anaeramoeba</taxon>
    </lineage>
</organism>
<proteinExistence type="predicted"/>
<comment type="caution">
    <text evidence="1">The sequence shown here is derived from an EMBL/GenBank/DDBJ whole genome shotgun (WGS) entry which is preliminary data.</text>
</comment>
<sequence>MMKKTLKHKLKDKSFCLIIDEATDPLSRPLVALLAVTTTDTWVLELDEIQEMTATNIELFIRKSLEYYEIPFKKITVLVSDGAPVCCKLGKTLQSVSILRHKLSTKFKAQKKSQIKAQNSN</sequence>
<accession>A0AAV8A321</accession>
<dbReference type="EMBL" id="JANTQA010000015">
    <property type="protein sequence ID" value="KAJ3448681.1"/>
    <property type="molecule type" value="Genomic_DNA"/>
</dbReference>
<protein>
    <submittedName>
        <fullName evidence="1">Hat family dimerization domaincontaining protein</fullName>
    </submittedName>
</protein>
<evidence type="ECO:0000313" key="2">
    <source>
        <dbReference type="Proteomes" id="UP001146793"/>
    </source>
</evidence>
<name>A0AAV8A321_9EUKA</name>
<dbReference type="Proteomes" id="UP001146793">
    <property type="component" value="Unassembled WGS sequence"/>
</dbReference>
<reference evidence="1" key="1">
    <citation type="submission" date="2022-08" db="EMBL/GenBank/DDBJ databases">
        <title>Novel sulphate-reducing endosymbionts in the free-living metamonad Anaeramoeba.</title>
        <authorList>
            <person name="Jerlstrom-Hultqvist J."/>
            <person name="Cepicka I."/>
            <person name="Gallot-Lavallee L."/>
            <person name="Salas-Leiva D."/>
            <person name="Curtis B.A."/>
            <person name="Zahonova K."/>
            <person name="Pipaliya S."/>
            <person name="Dacks J."/>
            <person name="Roger A.J."/>
        </authorList>
    </citation>
    <scope>NUCLEOTIDE SEQUENCE</scope>
    <source>
        <strain evidence="1">Busselton2</strain>
    </source>
</reference>
<evidence type="ECO:0000313" key="1">
    <source>
        <dbReference type="EMBL" id="KAJ3448681.1"/>
    </source>
</evidence>
<gene>
    <name evidence="1" type="ORF">M0812_01163</name>
</gene>